<feature type="domain" description="Inner membrane protein YgaP-like transmembrane" evidence="2">
    <location>
        <begin position="5"/>
        <end position="68"/>
    </location>
</feature>
<evidence type="ECO:0000313" key="4">
    <source>
        <dbReference type="Proteomes" id="UP000664654"/>
    </source>
</evidence>
<dbReference type="InterPro" id="IPR021309">
    <property type="entry name" value="YgaP-like_TM"/>
</dbReference>
<reference evidence="3" key="1">
    <citation type="submission" date="2021-03" db="EMBL/GenBank/DDBJ databases">
        <title>novel species isolated from a fishpond in China.</title>
        <authorList>
            <person name="Lu H."/>
            <person name="Cai Z."/>
        </authorList>
    </citation>
    <scope>NUCLEOTIDE SEQUENCE</scope>
    <source>
        <strain evidence="3">JCM 30855</strain>
    </source>
</reference>
<keyword evidence="1" id="KW-0472">Membrane</keyword>
<gene>
    <name evidence="3" type="ORF">J0A66_11910</name>
</gene>
<comment type="caution">
    <text evidence="3">The sequence shown here is derived from an EMBL/GenBank/DDBJ whole genome shotgun (WGS) entry which is preliminary data.</text>
</comment>
<keyword evidence="1" id="KW-0812">Transmembrane</keyword>
<sequence>MKDFDNVGILDTAVRSVISVILLALAVEGLFSNTISLILVVVGLLLWATASSGVCLLYRLLGLDTYHKKGHQ</sequence>
<dbReference type="AlphaFoldDB" id="A0A939IRR7"/>
<evidence type="ECO:0000313" key="3">
    <source>
        <dbReference type="EMBL" id="MBN7825932.1"/>
    </source>
</evidence>
<accession>A0A939IRR7</accession>
<dbReference type="Proteomes" id="UP000664654">
    <property type="component" value="Unassembled WGS sequence"/>
</dbReference>
<evidence type="ECO:0000256" key="1">
    <source>
        <dbReference type="SAM" id="Phobius"/>
    </source>
</evidence>
<keyword evidence="1" id="KW-1133">Transmembrane helix</keyword>
<protein>
    <submittedName>
        <fullName evidence="3">DUF2892 domain-containing protein</fullName>
    </submittedName>
</protein>
<dbReference type="EMBL" id="JAFKCV010000006">
    <property type="protein sequence ID" value="MBN7825932.1"/>
    <property type="molecule type" value="Genomic_DNA"/>
</dbReference>
<feature type="transmembrane region" description="Helical" evidence="1">
    <location>
        <begin position="37"/>
        <end position="61"/>
    </location>
</feature>
<dbReference type="Pfam" id="PF11127">
    <property type="entry name" value="YgaP-like_TM"/>
    <property type="match status" value="1"/>
</dbReference>
<organism evidence="3 4">
    <name type="scientific">Bowmanella dokdonensis</name>
    <dbReference type="NCBI Taxonomy" id="751969"/>
    <lineage>
        <taxon>Bacteria</taxon>
        <taxon>Pseudomonadati</taxon>
        <taxon>Pseudomonadota</taxon>
        <taxon>Gammaproteobacteria</taxon>
        <taxon>Alteromonadales</taxon>
        <taxon>Alteromonadaceae</taxon>
        <taxon>Bowmanella</taxon>
    </lineage>
</organism>
<evidence type="ECO:0000259" key="2">
    <source>
        <dbReference type="Pfam" id="PF11127"/>
    </source>
</evidence>
<keyword evidence="4" id="KW-1185">Reference proteome</keyword>
<dbReference type="RefSeq" id="WP_206574048.1">
    <property type="nucleotide sequence ID" value="NZ_JAFKCV010000006.1"/>
</dbReference>
<proteinExistence type="predicted"/>
<feature type="transmembrane region" description="Helical" evidence="1">
    <location>
        <begin position="12"/>
        <end position="31"/>
    </location>
</feature>
<name>A0A939IRR7_9ALTE</name>